<keyword evidence="3" id="KW-1185">Reference proteome</keyword>
<dbReference type="InterPro" id="IPR051678">
    <property type="entry name" value="AGP_Transferase"/>
</dbReference>
<protein>
    <recommendedName>
        <fullName evidence="1">Aminoglycoside phosphotransferase domain-containing protein</fullName>
    </recommendedName>
</protein>
<dbReference type="Gene3D" id="3.90.1200.10">
    <property type="match status" value="1"/>
</dbReference>
<sequence length="257" mass="29527">MGSSGHDSDNEIRVLSRQGGGHVICYDNNLVCKCGGRVRYSEEVAMRLVKRHTNVPVPDVIFSDYEPQKGNIGMSFVPGSPLKSMWDGLDERNKERVCRETWSMITQWRQIPRPPKLAHLYQCLADGSPATEDPLIKDLEDPPRSLDTDEAVRLRIHQRYLRYAGQRYAETLLDILPQSSASLFTHGDVAPRNIMVDQSGHVTGIIDWELAGWYPDYWEYANIMKPSMDDNWQSWMDYTAIQRWDIKGIIAARRVLF</sequence>
<dbReference type="EMBL" id="JBHFEH010000004">
    <property type="protein sequence ID" value="KAL2057548.1"/>
    <property type="molecule type" value="Genomic_DNA"/>
</dbReference>
<dbReference type="Pfam" id="PF01636">
    <property type="entry name" value="APH"/>
    <property type="match status" value="1"/>
</dbReference>
<evidence type="ECO:0000313" key="3">
    <source>
        <dbReference type="Proteomes" id="UP001590951"/>
    </source>
</evidence>
<evidence type="ECO:0000259" key="1">
    <source>
        <dbReference type="Pfam" id="PF01636"/>
    </source>
</evidence>
<feature type="domain" description="Aminoglycoside phosphotransferase" evidence="1">
    <location>
        <begin position="46"/>
        <end position="233"/>
    </location>
</feature>
<dbReference type="CDD" id="cd05120">
    <property type="entry name" value="APH_ChoK_like"/>
    <property type="match status" value="1"/>
</dbReference>
<organism evidence="2 3">
    <name type="scientific">Lepraria finkii</name>
    <dbReference type="NCBI Taxonomy" id="1340010"/>
    <lineage>
        <taxon>Eukaryota</taxon>
        <taxon>Fungi</taxon>
        <taxon>Dikarya</taxon>
        <taxon>Ascomycota</taxon>
        <taxon>Pezizomycotina</taxon>
        <taxon>Lecanoromycetes</taxon>
        <taxon>OSLEUM clade</taxon>
        <taxon>Lecanoromycetidae</taxon>
        <taxon>Lecanorales</taxon>
        <taxon>Lecanorineae</taxon>
        <taxon>Stereocaulaceae</taxon>
        <taxon>Lepraria</taxon>
    </lineage>
</organism>
<dbReference type="InterPro" id="IPR002575">
    <property type="entry name" value="Aminoglycoside_PTrfase"/>
</dbReference>
<proteinExistence type="predicted"/>
<name>A0ABR4BNK1_9LECA</name>
<dbReference type="PANTHER" id="PTHR21310">
    <property type="entry name" value="AMINOGLYCOSIDE PHOSPHOTRANSFERASE-RELATED-RELATED"/>
    <property type="match status" value="1"/>
</dbReference>
<evidence type="ECO:0000313" key="2">
    <source>
        <dbReference type="EMBL" id="KAL2057548.1"/>
    </source>
</evidence>
<dbReference type="Proteomes" id="UP001590951">
    <property type="component" value="Unassembled WGS sequence"/>
</dbReference>
<dbReference type="PANTHER" id="PTHR21310:SF15">
    <property type="entry name" value="AMINOGLYCOSIDE PHOSPHOTRANSFERASE DOMAIN-CONTAINING PROTEIN"/>
    <property type="match status" value="1"/>
</dbReference>
<comment type="caution">
    <text evidence="2">The sequence shown here is derived from an EMBL/GenBank/DDBJ whole genome shotgun (WGS) entry which is preliminary data.</text>
</comment>
<accession>A0ABR4BNK1</accession>
<gene>
    <name evidence="2" type="ORF">ABVK25_001932</name>
</gene>
<dbReference type="SUPFAM" id="SSF56112">
    <property type="entry name" value="Protein kinase-like (PK-like)"/>
    <property type="match status" value="1"/>
</dbReference>
<reference evidence="2 3" key="1">
    <citation type="submission" date="2024-09" db="EMBL/GenBank/DDBJ databases">
        <title>Rethinking Asexuality: The Enigmatic Case of Functional Sexual Genes in Lepraria (Stereocaulaceae).</title>
        <authorList>
            <person name="Doellman M."/>
            <person name="Sun Y."/>
            <person name="Barcenas-Pena A."/>
            <person name="Lumbsch H.T."/>
            <person name="Grewe F."/>
        </authorList>
    </citation>
    <scope>NUCLEOTIDE SEQUENCE [LARGE SCALE GENOMIC DNA]</scope>
    <source>
        <strain evidence="2 3">Grewe 0041</strain>
    </source>
</reference>
<dbReference type="InterPro" id="IPR011009">
    <property type="entry name" value="Kinase-like_dom_sf"/>
</dbReference>